<feature type="transmembrane region" description="Helical" evidence="2">
    <location>
        <begin position="54"/>
        <end position="75"/>
    </location>
</feature>
<organism evidence="3 5">
    <name type="scientific">Lawsonella clevelandensis</name>
    <dbReference type="NCBI Taxonomy" id="1528099"/>
    <lineage>
        <taxon>Bacteria</taxon>
        <taxon>Bacillati</taxon>
        <taxon>Actinomycetota</taxon>
        <taxon>Actinomycetes</taxon>
        <taxon>Mycobacteriales</taxon>
        <taxon>Lawsonellaceae</taxon>
        <taxon>Lawsonella</taxon>
    </lineage>
</organism>
<protein>
    <recommendedName>
        <fullName evidence="7">Cardiolipin synthase N-terminal domain-containing protein</fullName>
    </recommendedName>
</protein>
<dbReference type="RefSeq" id="WP_053961870.1">
    <property type="nucleotide sequence ID" value="NZ_CP012390.1"/>
</dbReference>
<accession>A0A0M4MZM2</accession>
<reference evidence="3 5" key="1">
    <citation type="journal article" date="2015" name="Genome Announc.">
        <title>Complete Genome Sequences for Two Strains of a Novel Fastidious, Partially Acid-Fast, Gram-Positive Corynebacterineae Bacterium, Derived from Human Clinical Samples.</title>
        <authorList>
            <person name="Nicholson A.C."/>
            <person name="Bell M."/>
            <person name="Humrighouse B.W."/>
            <person name="McQuiston J.R."/>
        </authorList>
    </citation>
    <scope>NUCLEOTIDE SEQUENCE [LARGE SCALE GENOMIC DNA]</scope>
    <source>
        <strain evidence="3 5">X1698</strain>
    </source>
</reference>
<dbReference type="Proteomes" id="UP000068137">
    <property type="component" value="Chromosome"/>
</dbReference>
<reference evidence="4 6" key="3">
    <citation type="submission" date="2019-04" db="EMBL/GenBank/DDBJ databases">
        <authorList>
            <person name="Seth-Smith MB H."/>
            <person name="Seth-Smith H."/>
        </authorList>
    </citation>
    <scope>NUCLEOTIDE SEQUENCE [LARGE SCALE GENOMIC DNA]</scope>
    <source>
        <strain evidence="4">USB-603019</strain>
    </source>
</reference>
<evidence type="ECO:0000313" key="4">
    <source>
        <dbReference type="EMBL" id="VHO00423.1"/>
    </source>
</evidence>
<gene>
    <name evidence="3" type="ORF">AL705_03780</name>
    <name evidence="4" type="ORF">LC603019_00745</name>
</gene>
<keyword evidence="2" id="KW-0472">Membrane</keyword>
<evidence type="ECO:0000313" key="5">
    <source>
        <dbReference type="Proteomes" id="UP000068137"/>
    </source>
</evidence>
<evidence type="ECO:0000256" key="2">
    <source>
        <dbReference type="SAM" id="Phobius"/>
    </source>
</evidence>
<evidence type="ECO:0008006" key="7">
    <source>
        <dbReference type="Google" id="ProtNLM"/>
    </source>
</evidence>
<evidence type="ECO:0000256" key="1">
    <source>
        <dbReference type="SAM" id="MobiDB-lite"/>
    </source>
</evidence>
<dbReference type="EMBL" id="LR584267">
    <property type="protein sequence ID" value="VHO00423.1"/>
    <property type="molecule type" value="Genomic_DNA"/>
</dbReference>
<sequence>MNTMLLAANELEYGFTVTAFILGGLFGILGLAIFIWAVVRVIQLRYVDVAGLPWVAWLLIVLLTGNIGQIVYIVLSYYHEKKQKEAAANGLYYDGHKYYAPINPTGDNPAGTPNGAAPFSNPVYPHNPGPSFNNTFPYPGPYFAAPTDGPTGPAHPAEPDDHTKKDGPIEPPTSSDK</sequence>
<feature type="transmembrane region" description="Helical" evidence="2">
    <location>
        <begin position="12"/>
        <end position="42"/>
    </location>
</feature>
<reference evidence="3" key="2">
    <citation type="journal article" date="2016" name="Int. J. Syst. Evol. Microbiol.">
        <title>Lawsonella clevelandensis gen. nov., sp. nov., a new member of the suborder Corynebacterineae isolated from human abscesses.</title>
        <authorList>
            <person name="Bell M.E."/>
            <person name="Bernard K.A."/>
            <person name="Harrington S.M."/>
            <person name="Patel N.B."/>
            <person name="Tucker T.A."/>
            <person name="Metcalfe M.G."/>
            <person name="McQuiston J.R."/>
        </authorList>
    </citation>
    <scope>NUCLEOTIDE SEQUENCE</scope>
    <source>
        <strain evidence="3">X1698</strain>
    </source>
</reference>
<dbReference type="KEGG" id="cbq:AL705_03780"/>
<dbReference type="AlphaFoldDB" id="A0A0M4MZM2"/>
<dbReference type="Proteomes" id="UP000324288">
    <property type="component" value="Chromosome"/>
</dbReference>
<evidence type="ECO:0000313" key="3">
    <source>
        <dbReference type="EMBL" id="ALE18911.1"/>
    </source>
</evidence>
<feature type="region of interest" description="Disordered" evidence="1">
    <location>
        <begin position="104"/>
        <end position="177"/>
    </location>
</feature>
<evidence type="ECO:0000313" key="6">
    <source>
        <dbReference type="Proteomes" id="UP000324288"/>
    </source>
</evidence>
<keyword evidence="2" id="KW-0812">Transmembrane</keyword>
<feature type="compositionally biased region" description="Basic and acidic residues" evidence="1">
    <location>
        <begin position="157"/>
        <end position="168"/>
    </location>
</feature>
<dbReference type="STRING" id="1528099.AL705_03780"/>
<name>A0A0M4MZM2_9ACTN</name>
<keyword evidence="2" id="KW-1133">Transmembrane helix</keyword>
<proteinExistence type="predicted"/>
<dbReference type="EMBL" id="CP012390">
    <property type="protein sequence ID" value="ALE18911.1"/>
    <property type="molecule type" value="Genomic_DNA"/>
</dbReference>
<keyword evidence="6" id="KW-1185">Reference proteome</keyword>